<reference evidence="2 3" key="1">
    <citation type="journal article" date="2013" name="Genome Announc.">
        <title>Genome Sequence of Sporolactobacillus laevolacticus DSM442, an Efficient Polymer-Grade D-Lactate Producer from Agricultural Waste Cottonseed as a Nitrogen Source.</title>
        <authorList>
            <person name="Wang H."/>
            <person name="Wang L."/>
            <person name="Ju J."/>
            <person name="Yu B."/>
            <person name="Ma Y."/>
        </authorList>
    </citation>
    <scope>NUCLEOTIDE SEQUENCE [LARGE SCALE GENOMIC DNA]</scope>
    <source>
        <strain evidence="2 3">DSM 442</strain>
    </source>
</reference>
<organism evidence="2 3">
    <name type="scientific">Sporolactobacillus laevolacticus DSM 442</name>
    <dbReference type="NCBI Taxonomy" id="1395513"/>
    <lineage>
        <taxon>Bacteria</taxon>
        <taxon>Bacillati</taxon>
        <taxon>Bacillota</taxon>
        <taxon>Bacilli</taxon>
        <taxon>Bacillales</taxon>
        <taxon>Sporolactobacillaceae</taxon>
        <taxon>Sporolactobacillus</taxon>
    </lineage>
</organism>
<dbReference type="Gene3D" id="1.25.40.10">
    <property type="entry name" value="Tetratricopeptide repeat domain"/>
    <property type="match status" value="1"/>
</dbReference>
<dbReference type="PANTHER" id="PTHR37038:SF14">
    <property type="entry name" value="TRANSCRIPTIONAL ACTIVATOR"/>
    <property type="match status" value="1"/>
</dbReference>
<dbReference type="SUPFAM" id="SSF48452">
    <property type="entry name" value="TPR-like"/>
    <property type="match status" value="1"/>
</dbReference>
<dbReference type="EMBL" id="AWTC01000012">
    <property type="protein sequence ID" value="EST11321.1"/>
    <property type="molecule type" value="Genomic_DNA"/>
</dbReference>
<evidence type="ECO:0000259" key="1">
    <source>
        <dbReference type="PROSITE" id="PS50943"/>
    </source>
</evidence>
<dbReference type="SUPFAM" id="SSF47413">
    <property type="entry name" value="lambda repressor-like DNA-binding domains"/>
    <property type="match status" value="1"/>
</dbReference>
<dbReference type="STRING" id="1395513.P343_12100"/>
<dbReference type="Pfam" id="PF18768">
    <property type="entry name" value="RNPP_C"/>
    <property type="match status" value="1"/>
</dbReference>
<dbReference type="CDD" id="cd00093">
    <property type="entry name" value="HTH_XRE"/>
    <property type="match status" value="1"/>
</dbReference>
<dbReference type="RefSeq" id="WP_023510663.1">
    <property type="nucleotide sequence ID" value="NZ_AWTC01000012.1"/>
</dbReference>
<dbReference type="InterPro" id="IPR011990">
    <property type="entry name" value="TPR-like_helical_dom_sf"/>
</dbReference>
<dbReference type="InterPro" id="IPR010982">
    <property type="entry name" value="Lambda_DNA-bd_dom_sf"/>
</dbReference>
<gene>
    <name evidence="2" type="ORF">P343_12100</name>
</gene>
<feature type="domain" description="HTH cro/C1-type" evidence="1">
    <location>
        <begin position="10"/>
        <end position="63"/>
    </location>
</feature>
<dbReference type="Proteomes" id="UP000018296">
    <property type="component" value="Unassembled WGS sequence"/>
</dbReference>
<name>V6IXF2_9BACL</name>
<proteinExistence type="predicted"/>
<dbReference type="AlphaFoldDB" id="V6IXF2"/>
<accession>V6IXF2</accession>
<dbReference type="InterPro" id="IPR053163">
    <property type="entry name" value="HTH-type_regulator_Rgg"/>
</dbReference>
<evidence type="ECO:0000313" key="3">
    <source>
        <dbReference type="Proteomes" id="UP000018296"/>
    </source>
</evidence>
<keyword evidence="3" id="KW-1185">Reference proteome</keyword>
<dbReference type="eggNOG" id="COG1396">
    <property type="taxonomic scope" value="Bacteria"/>
</dbReference>
<protein>
    <submittedName>
        <fullName evidence="2">Transcriptional regulator</fullName>
    </submittedName>
</protein>
<dbReference type="GO" id="GO:0003677">
    <property type="term" value="F:DNA binding"/>
    <property type="evidence" value="ECO:0007669"/>
    <property type="project" value="InterPro"/>
</dbReference>
<dbReference type="SMART" id="SM00530">
    <property type="entry name" value="HTH_XRE"/>
    <property type="match status" value="1"/>
</dbReference>
<sequence>MDKSRLGKEIKKWRKKRGLTQKDLSQNVCHQSEISRIENGEVFPSIDLLHLFSSKLNVPVDYFFKVLVYEDFTYKNAIVNELFELSKQKKYEEILACIAYEQSNHSEHFEFNKILSWQYWLASYRLGRVEGYTCITELNLLLLNKTPSAIYLHLDFYIKNSIANVYAEQNKINESIRLYKEVIHYESFEKNFLSLKIKALYNYSKLLFQKNEYDSSIQQINQALMLSIQLNNMALLGQLYYQKAECIEKIKGSNDEIAELYRKAYFFFDLLHLDFYKQISFKKKYRYLKDEISMVDE</sequence>
<comment type="caution">
    <text evidence="2">The sequence shown here is derived from an EMBL/GenBank/DDBJ whole genome shotgun (WGS) entry which is preliminary data.</text>
</comment>
<dbReference type="PANTHER" id="PTHR37038">
    <property type="entry name" value="TRANSCRIPTIONAL REGULATOR-RELATED"/>
    <property type="match status" value="1"/>
</dbReference>
<dbReference type="Pfam" id="PF01381">
    <property type="entry name" value="HTH_3"/>
    <property type="match status" value="1"/>
</dbReference>
<dbReference type="PATRIC" id="fig|1395513.3.peg.2454"/>
<evidence type="ECO:0000313" key="2">
    <source>
        <dbReference type="EMBL" id="EST11321.1"/>
    </source>
</evidence>
<dbReference type="PROSITE" id="PS50943">
    <property type="entry name" value="HTH_CROC1"/>
    <property type="match status" value="1"/>
</dbReference>
<dbReference type="InterPro" id="IPR041315">
    <property type="entry name" value="PlcR_TPR"/>
</dbReference>
<dbReference type="InterPro" id="IPR001387">
    <property type="entry name" value="Cro/C1-type_HTH"/>
</dbReference>